<keyword evidence="3" id="KW-1185">Reference proteome</keyword>
<keyword evidence="2" id="KW-0238">DNA-binding</keyword>
<proteinExistence type="predicted"/>
<dbReference type="Gene3D" id="1.10.10.10">
    <property type="entry name" value="Winged helix-like DNA-binding domain superfamily/Winged helix DNA-binding domain"/>
    <property type="match status" value="1"/>
</dbReference>
<comment type="caution">
    <text evidence="2">The sequence shown here is derived from an EMBL/GenBank/DDBJ whole genome shotgun (WGS) entry which is preliminary data.</text>
</comment>
<evidence type="ECO:0000313" key="3">
    <source>
        <dbReference type="Proteomes" id="UP000295680"/>
    </source>
</evidence>
<evidence type="ECO:0000259" key="1">
    <source>
        <dbReference type="Pfam" id="PF03551"/>
    </source>
</evidence>
<name>A0A4R2J6H6_9PSEU</name>
<dbReference type="InterPro" id="IPR036390">
    <property type="entry name" value="WH_DNA-bd_sf"/>
</dbReference>
<reference evidence="2 3" key="1">
    <citation type="submission" date="2019-03" db="EMBL/GenBank/DDBJ databases">
        <title>Genomic Encyclopedia of Type Strains, Phase IV (KMG-IV): sequencing the most valuable type-strain genomes for metagenomic binning, comparative biology and taxonomic classification.</title>
        <authorList>
            <person name="Goeker M."/>
        </authorList>
    </citation>
    <scope>NUCLEOTIDE SEQUENCE [LARGE SCALE GENOMIC DNA]</scope>
    <source>
        <strain evidence="2 3">DSM 45934</strain>
    </source>
</reference>
<dbReference type="GO" id="GO:0003677">
    <property type="term" value="F:DNA binding"/>
    <property type="evidence" value="ECO:0007669"/>
    <property type="project" value="UniProtKB-KW"/>
</dbReference>
<dbReference type="PANTHER" id="PTHR33169">
    <property type="entry name" value="PADR-FAMILY TRANSCRIPTIONAL REGULATOR"/>
    <property type="match status" value="1"/>
</dbReference>
<organism evidence="2 3">
    <name type="scientific">Actinocrispum wychmicini</name>
    <dbReference type="NCBI Taxonomy" id="1213861"/>
    <lineage>
        <taxon>Bacteria</taxon>
        <taxon>Bacillati</taxon>
        <taxon>Actinomycetota</taxon>
        <taxon>Actinomycetes</taxon>
        <taxon>Pseudonocardiales</taxon>
        <taxon>Pseudonocardiaceae</taxon>
        <taxon>Actinocrispum</taxon>
    </lineage>
</organism>
<dbReference type="InterPro" id="IPR036388">
    <property type="entry name" value="WH-like_DNA-bd_sf"/>
</dbReference>
<dbReference type="AlphaFoldDB" id="A0A4R2J6H6"/>
<dbReference type="RefSeq" id="WP_132123616.1">
    <property type="nucleotide sequence ID" value="NZ_SLWS01000010.1"/>
</dbReference>
<sequence length="213" mass="23965">MAKPRKVSNLLALAILGTLIQRPMHPYEMASVIRARGKDADMPIKWGSLYTIVKNLEKHGFIEATGSTREGGRPERTVYRITTAGNEELRDWVRELLATPEQEQSRFKAALSMAGALTPGEAVDLLRQRVDRLSAELEADRRTLAGQDVPRLFLIEDEYDLAIRAADLTWTRTLLDELAAGTFPGIDMWRQFHVTGEVPAELRELVEKGRPDD</sequence>
<dbReference type="PANTHER" id="PTHR33169:SF27">
    <property type="entry name" value="TRANSCRIPTIONAL REGULATOR PADR FAMILY PROTEIN"/>
    <property type="match status" value="1"/>
</dbReference>
<feature type="domain" description="Transcription regulator PadR N-terminal" evidence="1">
    <location>
        <begin position="15"/>
        <end position="90"/>
    </location>
</feature>
<dbReference type="Pfam" id="PF03551">
    <property type="entry name" value="PadR"/>
    <property type="match status" value="1"/>
</dbReference>
<dbReference type="OrthoDB" id="8443918at2"/>
<protein>
    <submittedName>
        <fullName evidence="2">DNA-binding PadR family transcriptional regulator</fullName>
    </submittedName>
</protein>
<dbReference type="EMBL" id="SLWS01000010">
    <property type="protein sequence ID" value="TCO53657.1"/>
    <property type="molecule type" value="Genomic_DNA"/>
</dbReference>
<accession>A0A4R2J6H6</accession>
<dbReference type="InterPro" id="IPR052509">
    <property type="entry name" value="Metal_resp_DNA-bind_regulator"/>
</dbReference>
<dbReference type="Proteomes" id="UP000295680">
    <property type="component" value="Unassembled WGS sequence"/>
</dbReference>
<dbReference type="SUPFAM" id="SSF46785">
    <property type="entry name" value="Winged helix' DNA-binding domain"/>
    <property type="match status" value="1"/>
</dbReference>
<gene>
    <name evidence="2" type="ORF">EV192_110246</name>
</gene>
<evidence type="ECO:0000313" key="2">
    <source>
        <dbReference type="EMBL" id="TCO53657.1"/>
    </source>
</evidence>
<dbReference type="InterPro" id="IPR005149">
    <property type="entry name" value="Tscrpt_reg_PadR_N"/>
</dbReference>